<dbReference type="EMBL" id="LR796189">
    <property type="protein sequence ID" value="CAB4125282.1"/>
    <property type="molecule type" value="Genomic_DNA"/>
</dbReference>
<reference evidence="1" key="1">
    <citation type="submission" date="2020-04" db="EMBL/GenBank/DDBJ databases">
        <authorList>
            <person name="Chiriac C."/>
            <person name="Salcher M."/>
            <person name="Ghai R."/>
            <person name="Kavagutti S V."/>
        </authorList>
    </citation>
    <scope>NUCLEOTIDE SEQUENCE</scope>
</reference>
<protein>
    <submittedName>
        <fullName evidence="1">Uncharacterized protein</fullName>
    </submittedName>
</protein>
<dbReference type="InterPro" id="IPR004260">
    <property type="entry name" value="Pyr-dimer_DNA_glycosylase"/>
</dbReference>
<sequence length="176" mass="20218">MNIFATDIDPVVSAKNLDTKRVIKMVLESAQMLCTALHLNGASHLAQYKNTHANHPSNIWARETRSNYEWLLAHFKALCDEYTLRCNKIHATSHLYNNLATGSQHIPVGPLTPIANCAARKDLGIDLKHVDNVHLAYRLYLIKRWSLDSRPPKWRVMPDWYVSYFALRVTLIRLSI</sequence>
<gene>
    <name evidence="1" type="ORF">UFOVP53_99</name>
</gene>
<dbReference type="Pfam" id="PF03013">
    <property type="entry name" value="Pyr_excise"/>
    <property type="match status" value="1"/>
</dbReference>
<evidence type="ECO:0000313" key="1">
    <source>
        <dbReference type="EMBL" id="CAB4125282.1"/>
    </source>
</evidence>
<name>A0A6J5KVA9_9CAUD</name>
<organism evidence="1">
    <name type="scientific">uncultured Caudovirales phage</name>
    <dbReference type="NCBI Taxonomy" id="2100421"/>
    <lineage>
        <taxon>Viruses</taxon>
        <taxon>Duplodnaviria</taxon>
        <taxon>Heunggongvirae</taxon>
        <taxon>Uroviricota</taxon>
        <taxon>Caudoviricetes</taxon>
        <taxon>Peduoviridae</taxon>
        <taxon>Maltschvirus</taxon>
        <taxon>Maltschvirus maltsch</taxon>
    </lineage>
</organism>
<accession>A0A6J5KVA9</accession>
<proteinExistence type="predicted"/>